<evidence type="ECO:0000256" key="5">
    <source>
        <dbReference type="ARBA" id="ARBA00023242"/>
    </source>
</evidence>
<accession>A0A7G8AUA6</accession>
<name>A0A7G8AUA6_CAMAC</name>
<dbReference type="GO" id="GO:0003700">
    <property type="term" value="F:DNA-binding transcription factor activity"/>
    <property type="evidence" value="ECO:0007669"/>
    <property type="project" value="InterPro"/>
</dbReference>
<dbReference type="PANTHER" id="PTHR31140:SF70">
    <property type="entry name" value="B3 DOMAIN-CONTAINING PROTEIN OS11G0156000"/>
    <property type="match status" value="1"/>
</dbReference>
<dbReference type="InterPro" id="IPR003340">
    <property type="entry name" value="B3_DNA-bd"/>
</dbReference>
<dbReference type="GO" id="GO:0003677">
    <property type="term" value="F:DNA binding"/>
    <property type="evidence" value="ECO:0007669"/>
    <property type="project" value="UniProtKB-KW"/>
</dbReference>
<proteinExistence type="evidence at transcript level"/>
<dbReference type="AlphaFoldDB" id="A0A7G8AUA6"/>
<reference evidence="7" key="1">
    <citation type="submission" date="2019-12" db="EMBL/GenBank/DDBJ databases">
        <authorList>
            <person name="Hu Y."/>
        </authorList>
    </citation>
    <scope>NUCLEOTIDE SEQUENCE</scope>
    <source>
        <strain evidence="7">Cac040</strain>
    </source>
</reference>
<dbReference type="InterPro" id="IPR015300">
    <property type="entry name" value="DNA-bd_pseudobarrel_sf"/>
</dbReference>
<keyword evidence="2" id="KW-0805">Transcription regulation</keyword>
<evidence type="ECO:0000259" key="6">
    <source>
        <dbReference type="PROSITE" id="PS50863"/>
    </source>
</evidence>
<evidence type="ECO:0000256" key="4">
    <source>
        <dbReference type="ARBA" id="ARBA00023163"/>
    </source>
</evidence>
<dbReference type="PANTHER" id="PTHR31140">
    <property type="entry name" value="B3 DOMAIN-CONTAINING TRANSCRIPTION FACTOR ABI3"/>
    <property type="match status" value="1"/>
</dbReference>
<evidence type="ECO:0000313" key="7">
    <source>
        <dbReference type="EMBL" id="QNI23775.1"/>
    </source>
</evidence>
<dbReference type="GO" id="GO:0005634">
    <property type="term" value="C:nucleus"/>
    <property type="evidence" value="ECO:0007669"/>
    <property type="project" value="UniProtKB-SubCell"/>
</dbReference>
<evidence type="ECO:0000256" key="3">
    <source>
        <dbReference type="ARBA" id="ARBA00023125"/>
    </source>
</evidence>
<comment type="subcellular location">
    <subcellularLocation>
        <location evidence="1">Nucleus</location>
    </subcellularLocation>
</comment>
<keyword evidence="5" id="KW-0539">Nucleus</keyword>
<sequence>MYFLFQTRPYLSTQQPLKQPHRPEKITDMEREPMFQKQLTQSDVGKLNRLVVPKQHAVNYFPVIDSGNERKIRTTLLSFEDELGKCWSFRYSYWSSSQSYVLTKGWSRFVKEKGLGVGDFVFFERHREDNDRFFIGCRWRASAGTGVTTQVQDNGVAHRVAMVDGSSEQSEKPPMGDSRRLRLFGVNVNLD</sequence>
<organism evidence="7">
    <name type="scientific">Camptotheca acuminata</name>
    <name type="common">Happy tree</name>
    <dbReference type="NCBI Taxonomy" id="16922"/>
    <lineage>
        <taxon>Eukaryota</taxon>
        <taxon>Viridiplantae</taxon>
        <taxon>Streptophyta</taxon>
        <taxon>Embryophyta</taxon>
        <taxon>Tracheophyta</taxon>
        <taxon>Spermatophyta</taxon>
        <taxon>Magnoliopsida</taxon>
        <taxon>eudicotyledons</taxon>
        <taxon>Gunneridae</taxon>
        <taxon>Pentapetalae</taxon>
        <taxon>asterids</taxon>
        <taxon>Cornales</taxon>
        <taxon>Nyssaceae</taxon>
        <taxon>Camptotheca</taxon>
    </lineage>
</organism>
<dbReference type="Gene3D" id="2.40.330.10">
    <property type="entry name" value="DNA-binding pseudobarrel domain"/>
    <property type="match status" value="1"/>
</dbReference>
<dbReference type="EMBL" id="MN863577">
    <property type="protein sequence ID" value="QNI23775.1"/>
    <property type="molecule type" value="mRNA"/>
</dbReference>
<keyword evidence="4" id="KW-0804">Transcription</keyword>
<protein>
    <submittedName>
        <fullName evidence="7">AP2/ERF transcription factor</fullName>
    </submittedName>
</protein>
<dbReference type="Pfam" id="PF02362">
    <property type="entry name" value="B3"/>
    <property type="match status" value="1"/>
</dbReference>
<reference evidence="7" key="2">
    <citation type="journal article" date="2020" name="Chin J Nat Med">
        <title>Genome-wide identification and analysis of AP2/ERF transcription factors related to camptothecin biosynthesis in Camptotheca acuminata.</title>
        <authorList>
            <person name="Hu Y.T."/>
            <person name="Xu Z.C."/>
            <person name="Tian Y."/>
            <person name="Gao R.R."/>
            <person name="Ji A.J."/>
            <person name="Pu X.D."/>
            <person name="Wang Y."/>
            <person name="Liu X."/>
            <person name="Song J.Y."/>
        </authorList>
    </citation>
    <scope>NUCLEOTIDE SEQUENCE</scope>
    <source>
        <strain evidence="7">Cac040</strain>
    </source>
</reference>
<dbReference type="InterPro" id="IPR044800">
    <property type="entry name" value="LEC2-like"/>
</dbReference>
<dbReference type="PROSITE" id="PS50863">
    <property type="entry name" value="B3"/>
    <property type="match status" value="1"/>
</dbReference>
<keyword evidence="3" id="KW-0238">DNA-binding</keyword>
<dbReference type="CDD" id="cd10017">
    <property type="entry name" value="B3_DNA"/>
    <property type="match status" value="1"/>
</dbReference>
<evidence type="ECO:0000256" key="1">
    <source>
        <dbReference type="ARBA" id="ARBA00004123"/>
    </source>
</evidence>
<dbReference type="SUPFAM" id="SSF101936">
    <property type="entry name" value="DNA-binding pseudobarrel domain"/>
    <property type="match status" value="1"/>
</dbReference>
<feature type="domain" description="TF-B3" evidence="6">
    <location>
        <begin position="35"/>
        <end position="141"/>
    </location>
</feature>
<dbReference type="SMART" id="SM01019">
    <property type="entry name" value="B3"/>
    <property type="match status" value="1"/>
</dbReference>
<evidence type="ECO:0000256" key="2">
    <source>
        <dbReference type="ARBA" id="ARBA00023015"/>
    </source>
</evidence>